<evidence type="ECO:0000256" key="9">
    <source>
        <dbReference type="ARBA" id="ARBA00023163"/>
    </source>
</evidence>
<dbReference type="GO" id="GO:0003677">
    <property type="term" value="F:DNA binding"/>
    <property type="evidence" value="ECO:0007669"/>
    <property type="project" value="Ensembl"/>
</dbReference>
<feature type="region of interest" description="Disordered" evidence="17">
    <location>
        <begin position="476"/>
        <end position="527"/>
    </location>
</feature>
<evidence type="ECO:0000313" key="20">
    <source>
        <dbReference type="Proteomes" id="UP000472275"/>
    </source>
</evidence>
<dbReference type="Pfam" id="PF00097">
    <property type="entry name" value="zf-C3HC4"/>
    <property type="match status" value="1"/>
</dbReference>
<accession>A0A663EZB3</accession>
<feature type="compositionally biased region" description="Polar residues" evidence="17">
    <location>
        <begin position="501"/>
        <end position="521"/>
    </location>
</feature>
<keyword evidence="4" id="KW-0479">Metal-binding</keyword>
<dbReference type="SUPFAM" id="SSF57850">
    <property type="entry name" value="RING/U-box"/>
    <property type="match status" value="1"/>
</dbReference>
<dbReference type="GO" id="GO:0051457">
    <property type="term" value="P:maintenance of protein location in nucleus"/>
    <property type="evidence" value="ECO:0007669"/>
    <property type="project" value="Ensembl"/>
</dbReference>
<dbReference type="GeneID" id="115337148"/>
<dbReference type="GO" id="GO:0000922">
    <property type="term" value="C:spindle pole"/>
    <property type="evidence" value="ECO:0007669"/>
    <property type="project" value="Ensembl"/>
</dbReference>
<evidence type="ECO:0000256" key="16">
    <source>
        <dbReference type="PROSITE-ProRule" id="PRU00175"/>
    </source>
</evidence>
<evidence type="ECO:0000256" key="1">
    <source>
        <dbReference type="ARBA" id="ARBA00000900"/>
    </source>
</evidence>
<dbReference type="GO" id="GO:0005814">
    <property type="term" value="C:centriole"/>
    <property type="evidence" value="ECO:0007669"/>
    <property type="project" value="Ensembl"/>
</dbReference>
<feature type="region of interest" description="Disordered" evidence="17">
    <location>
        <begin position="1"/>
        <end position="83"/>
    </location>
</feature>
<evidence type="ECO:0000313" key="19">
    <source>
        <dbReference type="Ensembl" id="ENSACCP00020016996.1"/>
    </source>
</evidence>
<keyword evidence="3" id="KW-0808">Transferase</keyword>
<evidence type="ECO:0000256" key="14">
    <source>
        <dbReference type="ARBA" id="ARBA00079184"/>
    </source>
</evidence>
<dbReference type="RefSeq" id="XP_029861074.1">
    <property type="nucleotide sequence ID" value="XM_030005214.1"/>
</dbReference>
<dbReference type="EC" id="2.3.2.27" evidence="2"/>
<feature type="compositionally biased region" description="Basic residues" evidence="17">
    <location>
        <begin position="843"/>
        <end position="852"/>
    </location>
</feature>
<proteinExistence type="predicted"/>
<dbReference type="Ensembl" id="ENSACCT00020017737.1">
    <property type="protein sequence ID" value="ENSACCP00020016996.1"/>
    <property type="gene ID" value="ENSACCG00020011650.1"/>
</dbReference>
<evidence type="ECO:0000256" key="4">
    <source>
        <dbReference type="ARBA" id="ARBA00022723"/>
    </source>
</evidence>
<feature type="compositionally biased region" description="Polar residues" evidence="17">
    <location>
        <begin position="378"/>
        <end position="394"/>
    </location>
</feature>
<dbReference type="InterPro" id="IPR017907">
    <property type="entry name" value="Znf_RING_CS"/>
</dbReference>
<feature type="region of interest" description="Disordered" evidence="17">
    <location>
        <begin position="541"/>
        <end position="687"/>
    </location>
</feature>
<feature type="compositionally biased region" description="Basic residues" evidence="17">
    <location>
        <begin position="604"/>
        <end position="622"/>
    </location>
</feature>
<dbReference type="GO" id="GO:0036064">
    <property type="term" value="C:ciliary basal body"/>
    <property type="evidence" value="ECO:0007669"/>
    <property type="project" value="Ensembl"/>
</dbReference>
<feature type="compositionally biased region" description="Low complexity" evidence="17">
    <location>
        <begin position="40"/>
        <end position="54"/>
    </location>
</feature>
<dbReference type="GeneTree" id="ENSGT00530000064170"/>
<feature type="region of interest" description="Disordered" evidence="17">
    <location>
        <begin position="769"/>
        <end position="940"/>
    </location>
</feature>
<feature type="compositionally biased region" description="Basic and acidic residues" evidence="17">
    <location>
        <begin position="809"/>
        <end position="818"/>
    </location>
</feature>
<evidence type="ECO:0000256" key="8">
    <source>
        <dbReference type="ARBA" id="ARBA00023015"/>
    </source>
</evidence>
<dbReference type="GO" id="GO:0019789">
    <property type="term" value="F:SUMO transferase activity"/>
    <property type="evidence" value="ECO:0007669"/>
    <property type="project" value="Ensembl"/>
</dbReference>
<dbReference type="GO" id="GO:0070936">
    <property type="term" value="P:protein K48-linked ubiquitination"/>
    <property type="evidence" value="ECO:0007669"/>
    <property type="project" value="Ensembl"/>
</dbReference>
<evidence type="ECO:0000259" key="18">
    <source>
        <dbReference type="PROSITE" id="PS50089"/>
    </source>
</evidence>
<comment type="catalytic activity">
    <reaction evidence="1">
        <text>S-ubiquitinyl-[E2 ubiquitin-conjugating enzyme]-L-cysteine + [acceptor protein]-L-lysine = [E2 ubiquitin-conjugating enzyme]-L-cysteine + N(6)-ubiquitinyl-[acceptor protein]-L-lysine.</text>
        <dbReference type="EC" id="2.3.2.27"/>
    </reaction>
</comment>
<feature type="region of interest" description="Disordered" evidence="17">
    <location>
        <begin position="367"/>
        <end position="409"/>
    </location>
</feature>
<dbReference type="FunFam" id="3.30.40.10:FF:000136">
    <property type="entry name" value="E3 ubiquitin-protein ligase Topors"/>
    <property type="match status" value="1"/>
</dbReference>
<dbReference type="GO" id="GO:0043161">
    <property type="term" value="P:proteasome-mediated ubiquitin-dependent protein catabolic process"/>
    <property type="evidence" value="ECO:0007669"/>
    <property type="project" value="Ensembl"/>
</dbReference>
<evidence type="ECO:0000256" key="15">
    <source>
        <dbReference type="ARBA" id="ARBA00082108"/>
    </source>
</evidence>
<evidence type="ECO:0000256" key="11">
    <source>
        <dbReference type="ARBA" id="ARBA00076856"/>
    </source>
</evidence>
<feature type="compositionally biased region" description="Basic and acidic residues" evidence="17">
    <location>
        <begin position="903"/>
        <end position="915"/>
    </location>
</feature>
<dbReference type="CDD" id="cd16574">
    <property type="entry name" value="RING-HC_Topors"/>
    <property type="match status" value="1"/>
</dbReference>
<evidence type="ECO:0000256" key="6">
    <source>
        <dbReference type="ARBA" id="ARBA00022786"/>
    </source>
</evidence>
<dbReference type="Proteomes" id="UP000472275">
    <property type="component" value="Chromosome Z"/>
</dbReference>
<dbReference type="SMART" id="SM00184">
    <property type="entry name" value="RING"/>
    <property type="match status" value="1"/>
</dbReference>
<evidence type="ECO:0000256" key="2">
    <source>
        <dbReference type="ARBA" id="ARBA00012483"/>
    </source>
</evidence>
<protein>
    <recommendedName>
        <fullName evidence="10">E3 ubiquitin-protein ligase Topors</fullName>
        <ecNumber evidence="2">2.3.2.27</ecNumber>
    </recommendedName>
    <alternativeName>
        <fullName evidence="11">RING-type E3 ubiquitin transferase Topors</fullName>
    </alternativeName>
    <alternativeName>
        <fullName evidence="13">SUMO1-protein E3 ligase Topors</fullName>
    </alternativeName>
    <alternativeName>
        <fullName evidence="12">Topoisomerase I-binding RING finger protein</fullName>
    </alternativeName>
    <alternativeName>
        <fullName evidence="14">Topoisomerase I-binding arginine/serine-rich protein</fullName>
    </alternativeName>
    <alternativeName>
        <fullName evidence="15">Tumor suppressor p53-binding protein 3</fullName>
    </alternativeName>
</protein>
<feature type="domain" description="RING-type" evidence="18">
    <location>
        <begin position="88"/>
        <end position="127"/>
    </location>
</feature>
<keyword evidence="9" id="KW-0804">Transcription</keyword>
<evidence type="ECO:0000256" key="7">
    <source>
        <dbReference type="ARBA" id="ARBA00022833"/>
    </source>
</evidence>
<gene>
    <name evidence="19" type="primary">TOPORS</name>
</gene>
<dbReference type="InParanoid" id="A0A663EZB3"/>
<evidence type="ECO:0000256" key="17">
    <source>
        <dbReference type="SAM" id="MobiDB-lite"/>
    </source>
</evidence>
<dbReference type="OrthoDB" id="21204at2759"/>
<dbReference type="GO" id="GO:0044547">
    <property type="term" value="F:DNA topoisomerase binding"/>
    <property type="evidence" value="ECO:0007669"/>
    <property type="project" value="Ensembl"/>
</dbReference>
<feature type="compositionally biased region" description="Low complexity" evidence="17">
    <location>
        <begin position="594"/>
        <end position="603"/>
    </location>
</feature>
<dbReference type="InterPro" id="IPR013083">
    <property type="entry name" value="Znf_RING/FYVE/PHD"/>
</dbReference>
<organism evidence="19 20">
    <name type="scientific">Aquila chrysaetos chrysaetos</name>
    <dbReference type="NCBI Taxonomy" id="223781"/>
    <lineage>
        <taxon>Eukaryota</taxon>
        <taxon>Metazoa</taxon>
        <taxon>Chordata</taxon>
        <taxon>Craniata</taxon>
        <taxon>Vertebrata</taxon>
        <taxon>Euteleostomi</taxon>
        <taxon>Archelosauria</taxon>
        <taxon>Archosauria</taxon>
        <taxon>Dinosauria</taxon>
        <taxon>Saurischia</taxon>
        <taxon>Theropoda</taxon>
        <taxon>Coelurosauria</taxon>
        <taxon>Aves</taxon>
        <taxon>Neognathae</taxon>
        <taxon>Neoaves</taxon>
        <taxon>Telluraves</taxon>
        <taxon>Accipitrimorphae</taxon>
        <taxon>Accipitriformes</taxon>
        <taxon>Accipitridae</taxon>
        <taxon>Accipitrinae</taxon>
        <taxon>Aquila</taxon>
    </lineage>
</organism>
<feature type="compositionally biased region" description="Polar residues" evidence="17">
    <location>
        <begin position="66"/>
        <end position="78"/>
    </location>
</feature>
<name>A0A663EZB3_AQUCH</name>
<keyword evidence="7" id="KW-0862">Zinc</keyword>
<dbReference type="PANTHER" id="PTHR46077:SF1">
    <property type="entry name" value="TOP1 BINDING ARGININE_SERINE RICH PROTEIN, E3 UBIQUITIN LIGASE"/>
    <property type="match status" value="1"/>
</dbReference>
<dbReference type="GO" id="GO:0032391">
    <property type="term" value="C:photoreceptor connecting cilium"/>
    <property type="evidence" value="ECO:0007669"/>
    <property type="project" value="Ensembl"/>
</dbReference>
<feature type="compositionally biased region" description="Polar residues" evidence="17">
    <location>
        <begin position="916"/>
        <end position="925"/>
    </location>
</feature>
<dbReference type="GO" id="GO:0000930">
    <property type="term" value="C:gamma-tubulin complex"/>
    <property type="evidence" value="ECO:0007669"/>
    <property type="project" value="Ensembl"/>
</dbReference>
<evidence type="ECO:0000256" key="3">
    <source>
        <dbReference type="ARBA" id="ARBA00022679"/>
    </source>
</evidence>
<dbReference type="GO" id="GO:0016607">
    <property type="term" value="C:nuclear speck"/>
    <property type="evidence" value="ECO:0007669"/>
    <property type="project" value="Ensembl"/>
</dbReference>
<evidence type="ECO:0000256" key="10">
    <source>
        <dbReference type="ARBA" id="ARBA00071236"/>
    </source>
</evidence>
<evidence type="ECO:0000256" key="13">
    <source>
        <dbReference type="ARBA" id="ARBA00079040"/>
    </source>
</evidence>
<evidence type="ECO:0000256" key="5">
    <source>
        <dbReference type="ARBA" id="ARBA00022771"/>
    </source>
</evidence>
<feature type="compositionally biased region" description="Polar residues" evidence="17">
    <location>
        <begin position="560"/>
        <end position="580"/>
    </location>
</feature>
<dbReference type="GO" id="GO:0006513">
    <property type="term" value="P:protein monoubiquitination"/>
    <property type="evidence" value="ECO:0007669"/>
    <property type="project" value="Ensembl"/>
</dbReference>
<dbReference type="InterPro" id="IPR018957">
    <property type="entry name" value="Znf_C3HC4_RING-type"/>
</dbReference>
<feature type="compositionally biased region" description="Basic residues" evidence="17">
    <location>
        <begin position="870"/>
        <end position="887"/>
    </location>
</feature>
<dbReference type="GO" id="GO:0000151">
    <property type="term" value="C:ubiquitin ligase complex"/>
    <property type="evidence" value="ECO:0007669"/>
    <property type="project" value="Ensembl"/>
</dbReference>
<reference evidence="19" key="2">
    <citation type="submission" date="2025-09" db="UniProtKB">
        <authorList>
            <consortium name="Ensembl"/>
        </authorList>
    </citation>
    <scope>IDENTIFICATION</scope>
</reference>
<dbReference type="GO" id="GO:0003823">
    <property type="term" value="F:antigen binding"/>
    <property type="evidence" value="ECO:0007669"/>
    <property type="project" value="Ensembl"/>
</dbReference>
<keyword evidence="5 16" id="KW-0863">Zinc-finger</keyword>
<feature type="compositionally biased region" description="Basic residues" evidence="17">
    <location>
        <begin position="629"/>
        <end position="639"/>
    </location>
</feature>
<dbReference type="InterPro" id="IPR058746">
    <property type="entry name" value="Znf_RING-type_Topors"/>
</dbReference>
<dbReference type="GO" id="GO:0016925">
    <property type="term" value="P:protein sumoylation"/>
    <property type="evidence" value="ECO:0007669"/>
    <property type="project" value="Ensembl"/>
</dbReference>
<keyword evidence="20" id="KW-1185">Reference proteome</keyword>
<dbReference type="Gene3D" id="3.30.40.10">
    <property type="entry name" value="Zinc/RING finger domain, C3HC4 (zinc finger)"/>
    <property type="match status" value="1"/>
</dbReference>
<reference evidence="19" key="1">
    <citation type="submission" date="2025-08" db="UniProtKB">
        <authorList>
            <consortium name="Ensembl"/>
        </authorList>
    </citation>
    <scope>IDENTIFICATION</scope>
</reference>
<keyword evidence="8" id="KW-0805">Transcription regulation</keyword>
<feature type="compositionally biased region" description="Basic and acidic residues" evidence="17">
    <location>
        <begin position="487"/>
        <end position="499"/>
    </location>
</feature>
<dbReference type="AlphaFoldDB" id="A0A663EZB3"/>
<dbReference type="GO" id="GO:0008270">
    <property type="term" value="F:zinc ion binding"/>
    <property type="evidence" value="ECO:0007669"/>
    <property type="project" value="UniProtKB-KW"/>
</dbReference>
<dbReference type="PROSITE" id="PS00518">
    <property type="entry name" value="ZF_RING_1"/>
    <property type="match status" value="1"/>
</dbReference>
<evidence type="ECO:0000256" key="12">
    <source>
        <dbReference type="ARBA" id="ARBA00076940"/>
    </source>
</evidence>
<feature type="compositionally biased region" description="Basic residues" evidence="17">
    <location>
        <begin position="667"/>
        <end position="680"/>
    </location>
</feature>
<feature type="compositionally biased region" description="Low complexity" evidence="17">
    <location>
        <begin position="649"/>
        <end position="658"/>
    </location>
</feature>
<feature type="compositionally biased region" description="Basic and acidic residues" evidence="17">
    <location>
        <begin position="1"/>
        <end position="26"/>
    </location>
</feature>
<dbReference type="PANTHER" id="PTHR46077">
    <property type="entry name" value="E3 UBIQUITIN-PROTEIN LIGASE TOPORS"/>
    <property type="match status" value="1"/>
</dbReference>
<dbReference type="GO" id="GO:0016605">
    <property type="term" value="C:PML body"/>
    <property type="evidence" value="ECO:0007669"/>
    <property type="project" value="Ensembl"/>
</dbReference>
<dbReference type="CTD" id="10210"/>
<dbReference type="InterPro" id="IPR058745">
    <property type="entry name" value="PWI_Topors"/>
</dbReference>
<dbReference type="KEGG" id="achc:115337148"/>
<dbReference type="PROSITE" id="PS50089">
    <property type="entry name" value="ZF_RING_2"/>
    <property type="match status" value="1"/>
</dbReference>
<sequence length="1056" mass="120343">MAEPLRRLAEGSRRRRRPPGEERREAPGSGRCRTRHRLKAAAAPARAGSEGPASNMTSADKEFSEDSNFSPKASTSKLLTDASPDSKCPICLDRFDNVAYLDRCLHRFCFRCVQEWSKNKAECPLCKQSFFSIFHTIRAEDDFKEYIISPSENSSFASPDGRRFRYRTTLTGERRTGSSPSRRTLSPPGNGILFEGLSSEPVRQRDGEIQQMIRRLASRRQASAEGRSLRQIQEEDMINFRRALYRTGVRIRSIQDGGRYRDISAEFFRRNPACLHRLVPWLKRELTVLFGAHGSLVNIVQHIIMSNVTRYDLESQAFADDLKPFLLNRTEHFLHEFISFARCPFNLEAYDQHANYDCPAPSYDEGSHSDSSIITISPDTACSQGPDNSLSVTGLGQAPWDDETPGPSYSISEEVRATIASPLEMSESSDEDSATKSQRAKLQTQLQANADLNDSDSSSDNCVIVGYVKPLAERTPEVVELSSDSEESIREENREDVKKQQPIQCRSWSDSEQSRSFSPRSPTCKEDVRSCRSCLSPAVEKTESKDYEKNKHKVKDLSPQHLSWSPSPGSDTICSPWNNRLSRKGKSRSPQSCSRNSRGSSHGYRSRRERRSKSQLKKRRSRSRDSSKHRSKRSSRRLKAHDTRASLKSQRGSLSRESTSSREVSRSRSRSKGHSKRRSRSRDSGRYYARDHYQSRYQWGYAFCSRKVFGDGYEYSSRRRTQSNAFYSRQSASPEYRIRSFIERTDPHSQRGLQERHFYCYERCRSRSRSSNRSRTPSGGTDRMKSEKPGGKRKYKTRHLENAFTESTSLERENDPKKTVSKFSDCYKNEDSLSDNRASSETKRKKKKKKMRSPSVEIVYEGKATDTTRHLKKKKKKHKKKHRKHHMSNSAHSSPVVITIDSDSSKEPESTERDSSITWTGTTQINERENESPSSFLGMTGDGDVYRVGEKTGGAAKSYSIPTRRGDLDGDIRNADVKLRETAADQNLTIPDTSSNSPHIGNITSYIHEAPAAPSSQLPSPRISFLERPERRPLILRLPKSLVNRSSWFDFPEEKM</sequence>
<keyword evidence="6" id="KW-0833">Ubl conjugation pathway</keyword>
<dbReference type="GO" id="GO:0061630">
    <property type="term" value="F:ubiquitin protein ligase activity"/>
    <property type="evidence" value="ECO:0007669"/>
    <property type="project" value="UniProtKB-EC"/>
</dbReference>
<dbReference type="InterPro" id="IPR001841">
    <property type="entry name" value="Znf_RING"/>
</dbReference>
<dbReference type="Pfam" id="PF26084">
    <property type="entry name" value="PWI_Topors"/>
    <property type="match status" value="1"/>
</dbReference>
<dbReference type="GO" id="GO:0008630">
    <property type="term" value="P:intrinsic apoptotic signaling pathway in response to DNA damage"/>
    <property type="evidence" value="ECO:0007669"/>
    <property type="project" value="Ensembl"/>
</dbReference>